<reference evidence="5 6" key="1">
    <citation type="submission" date="2019-11" db="EMBL/GenBank/DDBJ databases">
        <title>Venturia inaequalis Genome Resource.</title>
        <authorList>
            <person name="Lichtner F.J."/>
        </authorList>
    </citation>
    <scope>NUCLEOTIDE SEQUENCE [LARGE SCALE GENOMIC DNA]</scope>
    <source>
        <strain evidence="5">Bline_iso_100314</strain>
    </source>
</reference>
<dbReference type="Pfam" id="PF23153">
    <property type="entry name" value="Aip3p_Bud6_N"/>
    <property type="match status" value="1"/>
</dbReference>
<feature type="domain" description="Actin interacting protein 3 C-terminal" evidence="4">
    <location>
        <begin position="512"/>
        <end position="958"/>
    </location>
</feature>
<dbReference type="GO" id="GO:0030010">
    <property type="term" value="P:establishment of cell polarity"/>
    <property type="evidence" value="ECO:0007669"/>
    <property type="project" value="TreeGrafter"/>
</dbReference>
<feature type="compositionally biased region" description="Polar residues" evidence="3">
    <location>
        <begin position="239"/>
        <end position="252"/>
    </location>
</feature>
<dbReference type="OrthoDB" id="783096at2759"/>
<dbReference type="GO" id="GO:0051286">
    <property type="term" value="C:cell tip"/>
    <property type="evidence" value="ECO:0007669"/>
    <property type="project" value="TreeGrafter"/>
</dbReference>
<accession>A0A8H3UGY4</accession>
<evidence type="ECO:0000313" key="5">
    <source>
        <dbReference type="EMBL" id="KAE9969307.1"/>
    </source>
</evidence>
<evidence type="ECO:0000256" key="2">
    <source>
        <dbReference type="SAM" id="Coils"/>
    </source>
</evidence>
<feature type="region of interest" description="Disordered" evidence="3">
    <location>
        <begin position="948"/>
        <end position="1013"/>
    </location>
</feature>
<feature type="region of interest" description="Disordered" evidence="3">
    <location>
        <begin position="23"/>
        <end position="62"/>
    </location>
</feature>
<gene>
    <name evidence="5" type="ORF">BLS_005426</name>
</gene>
<comment type="caution">
    <text evidence="5">The sequence shown here is derived from an EMBL/GenBank/DDBJ whole genome shotgun (WGS) entry which is preliminary data.</text>
</comment>
<feature type="compositionally biased region" description="Basic and acidic residues" evidence="3">
    <location>
        <begin position="948"/>
        <end position="966"/>
    </location>
</feature>
<dbReference type="GO" id="GO:0005519">
    <property type="term" value="F:cytoskeletal regulatory protein binding"/>
    <property type="evidence" value="ECO:0007669"/>
    <property type="project" value="InterPro"/>
</dbReference>
<protein>
    <recommendedName>
        <fullName evidence="4">Actin interacting protein 3 C-terminal domain-containing protein</fullName>
    </recommendedName>
</protein>
<name>A0A8H3UGY4_VENIN</name>
<feature type="compositionally biased region" description="Polar residues" evidence="3">
    <location>
        <begin position="26"/>
        <end position="42"/>
    </location>
</feature>
<feature type="compositionally biased region" description="Low complexity" evidence="3">
    <location>
        <begin position="44"/>
        <end position="55"/>
    </location>
</feature>
<evidence type="ECO:0000256" key="3">
    <source>
        <dbReference type="SAM" id="MobiDB-lite"/>
    </source>
</evidence>
<dbReference type="InterPro" id="IPR056279">
    <property type="entry name" value="Aip3p_Bud6_N"/>
</dbReference>
<dbReference type="InterPro" id="IPR051825">
    <property type="entry name" value="SRCIN1"/>
</dbReference>
<feature type="compositionally biased region" description="Polar residues" evidence="3">
    <location>
        <begin position="208"/>
        <end position="225"/>
    </location>
</feature>
<dbReference type="SMART" id="SM00806">
    <property type="entry name" value="AIP3"/>
    <property type="match status" value="1"/>
</dbReference>
<feature type="compositionally biased region" description="Low complexity" evidence="3">
    <location>
        <begin position="259"/>
        <end position="276"/>
    </location>
</feature>
<feature type="compositionally biased region" description="Basic and acidic residues" evidence="3">
    <location>
        <begin position="430"/>
        <end position="449"/>
    </location>
</feature>
<feature type="compositionally biased region" description="Polar residues" evidence="3">
    <location>
        <begin position="184"/>
        <end position="193"/>
    </location>
</feature>
<keyword evidence="1 2" id="KW-0175">Coiled coil</keyword>
<dbReference type="InterPro" id="IPR022782">
    <property type="entry name" value="AIP3-like_C"/>
</dbReference>
<evidence type="ECO:0000256" key="1">
    <source>
        <dbReference type="ARBA" id="ARBA00023054"/>
    </source>
</evidence>
<dbReference type="PANTHER" id="PTHR22741">
    <property type="entry name" value="P140CAP/SNIP-RELATED"/>
    <property type="match status" value="1"/>
</dbReference>
<proteinExistence type="predicted"/>
<feature type="compositionally biased region" description="Low complexity" evidence="3">
    <location>
        <begin position="403"/>
        <end position="415"/>
    </location>
</feature>
<sequence length="1013" mass="110573">MQTSLSQHQPSLKRVNLVDSGVGLSSGESSMENAQSTQTDIRASSGSGRSTGSRRQNPSQQLHQIEKSVTHLLVATKLLLETLTQWSRGTATEGEVSDVYVRLGYEFNIACRAFNAIGVDTGDLGPVPDLLRGILEDTLSQEASQASLDRFLPRIRDIIINLLQGLKKKQAKLRARAARDTERTSGSSAPTRQDSIDVLGDTPIPESQIPSRQTSGLSRQSVQRATSRDLANGPELPPRTSSRNEGRTSPNYGNDRYDSQSTLQSSNSTMSSTTAQDMPVITPYPAEDTIPSGPQPPPHGGAAHNFPHPPPPPPKQDALLALQRGGDLERRASRRFSTYQIKQQLGGAANGIPMIPTQNSPVPNRGREVRESIQAVRQRGSTQYNRTKTERRLIGETSPTRTIPSRISESSKPSSQAPEVVEPGSPNVKTPEDKLGPSYFEKDGTERPRMSAVLAGPVDEPSFAGESGLSAPSTVPQRRISRRAQTATPPPQIETSLNIEDSPQAGKPLTLFLQYKSKVKKIILDDGYNDLSVGRIQLAFIDKFAWNTHSEGIDLPEIYIQDNLSGVRYELEDLGDIKNNTVLVLNVEPLDEVKRHIDDGLSTLRRVVEGIKTSIDDQQGAIQLVSERQTESAKELASILVAPTHSVISTPSAAGQRGSAPSASNISGLDQLSEIQTLRRDLAIMRQTYSSFTSDVEASMAAVRTKAASVKSVALKVALPSISGESGRAYVKKGLYDTLHKDQTAAFERVDEIQDSIEDLRKDVVTRGVRPLPRQLEQVAKDLANAATEVKRLEGFLAKEKPMWVKVWKQELQQVCDDKAAVQESEMLVTDLTADLEDAESTFRLVEEACKQQNLEPADGKGPRSVSGGRMVTLNSIDQSLDPRKAKDGVLGEVKGLQVDHESRLEAIARAERNRQKELESRKEGEFTKEVASFVEEGKLKKTGGVEEAERLRKARDERARREYYERQNGITPSAPPAPVVAESNTNGDEAAASATDEVPEIAVEPPETPAKD</sequence>
<feature type="region of interest" description="Disordered" evidence="3">
    <location>
        <begin position="377"/>
        <end position="501"/>
    </location>
</feature>
<dbReference type="AlphaFoldDB" id="A0A8H3UGY4"/>
<evidence type="ECO:0000259" key="4">
    <source>
        <dbReference type="SMART" id="SM00806"/>
    </source>
</evidence>
<dbReference type="InterPro" id="IPR005613">
    <property type="entry name" value="AIP3_C"/>
</dbReference>
<feature type="compositionally biased region" description="Polar residues" evidence="3">
    <location>
        <begin position="483"/>
        <end position="501"/>
    </location>
</feature>
<evidence type="ECO:0000313" key="6">
    <source>
        <dbReference type="Proteomes" id="UP000433883"/>
    </source>
</evidence>
<feature type="region of interest" description="Disordered" evidence="3">
    <location>
        <begin position="174"/>
        <end position="314"/>
    </location>
</feature>
<dbReference type="GO" id="GO:0005737">
    <property type="term" value="C:cytoplasm"/>
    <property type="evidence" value="ECO:0007669"/>
    <property type="project" value="TreeGrafter"/>
</dbReference>
<dbReference type="PANTHER" id="PTHR22741:SF10">
    <property type="entry name" value="COILED-COIL DOMAIN-CONTAINING PROTEIN CG32809"/>
    <property type="match status" value="1"/>
</dbReference>
<dbReference type="Pfam" id="PF03915">
    <property type="entry name" value="AIP3"/>
    <property type="match status" value="1"/>
</dbReference>
<dbReference type="Gene3D" id="1.20.58.1540">
    <property type="entry name" value="Actin interacting protein 3, C-terminal domain"/>
    <property type="match status" value="1"/>
</dbReference>
<organism evidence="5 6">
    <name type="scientific">Venturia inaequalis</name>
    <name type="common">Apple scab fungus</name>
    <dbReference type="NCBI Taxonomy" id="5025"/>
    <lineage>
        <taxon>Eukaryota</taxon>
        <taxon>Fungi</taxon>
        <taxon>Dikarya</taxon>
        <taxon>Ascomycota</taxon>
        <taxon>Pezizomycotina</taxon>
        <taxon>Dothideomycetes</taxon>
        <taxon>Pleosporomycetidae</taxon>
        <taxon>Venturiales</taxon>
        <taxon>Venturiaceae</taxon>
        <taxon>Venturia</taxon>
    </lineage>
</organism>
<dbReference type="Proteomes" id="UP000433883">
    <property type="component" value="Unassembled WGS sequence"/>
</dbReference>
<feature type="coiled-coil region" evidence="2">
    <location>
        <begin position="822"/>
        <end position="856"/>
    </location>
</feature>
<dbReference type="EMBL" id="WNWQ01000374">
    <property type="protein sequence ID" value="KAE9969307.1"/>
    <property type="molecule type" value="Genomic_DNA"/>
</dbReference>